<evidence type="ECO:0000259" key="3">
    <source>
        <dbReference type="Pfam" id="PF13283"/>
    </source>
</evidence>
<dbReference type="PANTHER" id="PTHR44858:SF1">
    <property type="entry name" value="UDP-N-ACETYLGLUCOSAMINE--PEPTIDE N-ACETYLGLUCOSAMINYLTRANSFERASE SPINDLY-RELATED"/>
    <property type="match status" value="1"/>
</dbReference>
<proteinExistence type="predicted"/>
<name>A0ABQ6LXJ2_9GAMM</name>
<keyword evidence="5" id="KW-1185">Reference proteome</keyword>
<evidence type="ECO:0000256" key="2">
    <source>
        <dbReference type="ARBA" id="ARBA00022803"/>
    </source>
</evidence>
<sequence>MITHDIFCRKNNITSAASILYLAVPRATTSCIFSILILLHSISVFAAESGALEINEQSEYTRHLIFPFHNKAHRERSAGNFRAAEENYKKILGLDPGNIDARISLGEVQIKLEKNFEAIENLSLVSGKSEFARNLLISLYKKTLDLTEPKYLKKLLSLCIPSSCTDHLSEISYNLSENDGPDSAGSFLTQAIALLPNNFSASLLSLRSAYDEKAGNWKLAVEALEEVGTIRPLNPKEAYRLGIARINLGQPELAIQYIGYLSGPPPELSRNLSTNILETAIHLSQKNLTLDIYNSDSIRNSLSRIEARKLGKLLSLHGYFSEAEELYLEGEITDCREFINLYAAAKEKEKLISALASCDESVGETEWLQYASNIGTIESLSLRTLSGQLEIERIRALSDAFIELDMHQEATQALGSLPENSLTLSMHKKMAYSLEKTTDKIAAAESFYSLAQRLKDNGSHGYGRFLERSSDLYAEAGKESLALYSLGSIFPFEGIDEENSLNSKLLNLISKQRNNQHKEILRLMYRRPFPETMAIHFADVWGDLGSCRGLARFGTADIAVRNVVILARCYEKESPGLASYYYQIAIDKGFTEVKHYLAYSQHRSGDFLQAVNTWKSIPENALSQENIVAAATSALAANQLESAEGWWRKAADTTNEEWWLLGTLISRKRNRPNEALERVNQGISLSEAANPILHFNRSLIRRQIGDSEGARSDEQLLKGLTNALSPSQYAHLALTGEKSSVSDSIECLKIALSAQPENEEWRAQLAYLNQQAGNRAETLREVKTTIARLHPEIAPHSLEEPAIRQKLADLRSMHSRISRKRTFHAGAWSGRATTASDGIAATGDPFSWSGTYVSYEHLLPDRTGKSPSTFTAYGRAMKSWTESHEGDNALLAGIGIRWQPLLQQDLNFYAEMNHREHHSGFDSTELMMRATGALASNYPTPYKWIANADTHFGQLLYLDAAYWAETNDYAYLARYSVGPYYQTPIHWADLLQPYGFFQLDGSQNAGTNPYSEIETRNSSAGFGLAWYLWTHEDRYNTHRNSYIFRLEYQSILDSLQQTGNGLFLKMEAFLQ</sequence>
<dbReference type="Proteomes" id="UP001224392">
    <property type="component" value="Unassembled WGS sequence"/>
</dbReference>
<dbReference type="SUPFAM" id="SSF48452">
    <property type="entry name" value="TPR-like"/>
    <property type="match status" value="2"/>
</dbReference>
<feature type="domain" description="Bacteriophage N4 adsorption protein A C-terminal" evidence="3">
    <location>
        <begin position="886"/>
        <end position="1066"/>
    </location>
</feature>
<dbReference type="EMBL" id="BSYJ01000002">
    <property type="protein sequence ID" value="GMG86781.1"/>
    <property type="molecule type" value="Genomic_DNA"/>
</dbReference>
<dbReference type="InterPro" id="IPR050498">
    <property type="entry name" value="Ycf3"/>
</dbReference>
<keyword evidence="2" id="KW-0802">TPR repeat</keyword>
<gene>
    <name evidence="4" type="ORF">MNKW57_11020</name>
</gene>
<dbReference type="Pfam" id="PF13283">
    <property type="entry name" value="NfrA_C"/>
    <property type="match status" value="1"/>
</dbReference>
<dbReference type="RefSeq" id="WP_285763360.1">
    <property type="nucleotide sequence ID" value="NZ_BSYJ01000002.1"/>
</dbReference>
<accession>A0ABQ6LXJ2</accession>
<reference evidence="4 5" key="1">
    <citation type="submission" date="2023-04" db="EMBL/GenBank/DDBJ databases">
        <title>Marinobulbifer ophiurae gen. nov., sp. Nov., isolate from tissue of brittle star Ophioplocus japonicus.</title>
        <authorList>
            <person name="Kawano K."/>
            <person name="Sawayama S."/>
            <person name="Nakagawa S."/>
        </authorList>
    </citation>
    <scope>NUCLEOTIDE SEQUENCE [LARGE SCALE GENOMIC DNA]</scope>
    <source>
        <strain evidence="4 5">NKW57</strain>
    </source>
</reference>
<evidence type="ECO:0000313" key="4">
    <source>
        <dbReference type="EMBL" id="GMG86781.1"/>
    </source>
</evidence>
<comment type="caution">
    <text evidence="4">The sequence shown here is derived from an EMBL/GenBank/DDBJ whole genome shotgun (WGS) entry which is preliminary data.</text>
</comment>
<evidence type="ECO:0000256" key="1">
    <source>
        <dbReference type="ARBA" id="ARBA00022737"/>
    </source>
</evidence>
<evidence type="ECO:0000313" key="5">
    <source>
        <dbReference type="Proteomes" id="UP001224392"/>
    </source>
</evidence>
<dbReference type="Gene3D" id="1.25.40.10">
    <property type="entry name" value="Tetratricopeptide repeat domain"/>
    <property type="match status" value="3"/>
</dbReference>
<protein>
    <recommendedName>
        <fullName evidence="3">Bacteriophage N4 adsorption protein A C-terminal domain-containing protein</fullName>
    </recommendedName>
</protein>
<dbReference type="PANTHER" id="PTHR44858">
    <property type="entry name" value="TETRATRICOPEPTIDE REPEAT PROTEIN 6"/>
    <property type="match status" value="1"/>
</dbReference>
<organism evidence="4 5">
    <name type="scientific">Biformimicrobium ophioploci</name>
    <dbReference type="NCBI Taxonomy" id="3036711"/>
    <lineage>
        <taxon>Bacteria</taxon>
        <taxon>Pseudomonadati</taxon>
        <taxon>Pseudomonadota</taxon>
        <taxon>Gammaproteobacteria</taxon>
        <taxon>Cellvibrionales</taxon>
        <taxon>Microbulbiferaceae</taxon>
        <taxon>Biformimicrobium</taxon>
    </lineage>
</organism>
<keyword evidence="1" id="KW-0677">Repeat</keyword>
<dbReference type="InterPro" id="IPR025137">
    <property type="entry name" value="NfrA_C"/>
</dbReference>
<dbReference type="InterPro" id="IPR011990">
    <property type="entry name" value="TPR-like_helical_dom_sf"/>
</dbReference>